<protein>
    <submittedName>
        <fullName evidence="7">Flavin-containing amine oxidase</fullName>
    </submittedName>
</protein>
<sequence>MRRCRNCLAFTTESYVICRAYTNEGSSITLASGHNPMIWVTIEEAQGVAREERHFQLCQQIWEFLMRNGYINFGCLQVPQAPVNGHESRNIIVVGAGIAGLAAARQLRALLSAFHQKLKHRYEVTLVEGRPRIGGRVYSHTLATGTKTPGERVDLGAQIVTGFSGGNPLTILLQRQLVYPYRSLIHAKNNQIYGLDGHVLDVDQDLRVEGLFNLLLDVAAHHGHSGVGIEDVSKGIVKKIDANMDAQLQRKGEVADKLLGVSKVLTPAKESATESHPLDELRRLGYRVFGDQQMLEFERSKSLGVTMMNILEGLCKSATICEDDRTVLQWHWANMEYACGTNLDNLSLEHWDQDDGNEFRGHHAIMVGGYSKLARGLALAPEALSIRVGTIVQKVTPLGVVTSTGETISADKIVITVPLGVLKANVIEFSPPLPVWKLEAIENLGYGLLNKVVLVYEKQFWAKNIDLIGSIPAGADQLNSAEDRGRFYMFWDCTSPGGGRPVLVALMAGDAAYLCETTQSQSLVSDATAVLQSIHQDRQVPAPIEHIVTKWGQDPFSRGSYSFIGRNGTGKDYESMAKSVEDRWYFAGEATCRTHPATVHGAYLSGLAAAKDVIESIIGEQSIPTDKPLVPAKSQPGTQATSPKDNRKRKADTQDDAVEDDSKQQISRLEDLQKARLTKEKDDLGKLIAGKLGAPPERPKRSNANPFLVFQKDQWHKCRIMADELQKKRQNNPDARATKNQIRACLGQTWRDTTDEDKQKWLNMVNERRKNYDVDLMAWQVENTRWQQASLRLQEEFDRERPKYITREESELLQSQRL</sequence>
<feature type="compositionally biased region" description="Basic and acidic residues" evidence="4">
    <location>
        <begin position="660"/>
        <end position="674"/>
    </location>
</feature>
<keyword evidence="8" id="KW-1185">Reference proteome</keyword>
<dbReference type="GO" id="GO:0016491">
    <property type="term" value="F:oxidoreductase activity"/>
    <property type="evidence" value="ECO:0007669"/>
    <property type="project" value="UniProtKB-KW"/>
</dbReference>
<feature type="region of interest" description="Disordered" evidence="4">
    <location>
        <begin position="624"/>
        <end position="674"/>
    </location>
</feature>
<evidence type="ECO:0000259" key="6">
    <source>
        <dbReference type="PROSITE" id="PS50934"/>
    </source>
</evidence>
<dbReference type="GO" id="GO:0010468">
    <property type="term" value="P:regulation of gene expression"/>
    <property type="evidence" value="ECO:0007669"/>
    <property type="project" value="UniProtKB-ARBA"/>
</dbReference>
<evidence type="ECO:0000256" key="3">
    <source>
        <dbReference type="PROSITE-ProRule" id="PRU00267"/>
    </source>
</evidence>
<feature type="DNA-binding region" description="HMG box" evidence="3">
    <location>
        <begin position="700"/>
        <end position="780"/>
    </location>
</feature>
<dbReference type="CDD" id="cd00084">
    <property type="entry name" value="HMG-box_SF"/>
    <property type="match status" value="1"/>
</dbReference>
<evidence type="ECO:0000256" key="1">
    <source>
        <dbReference type="ARBA" id="ARBA00005995"/>
    </source>
</evidence>
<keyword evidence="3" id="KW-0238">DNA-binding</keyword>
<dbReference type="PROSITE" id="PS50118">
    <property type="entry name" value="HMG_BOX_2"/>
    <property type="match status" value="1"/>
</dbReference>
<dbReference type="GO" id="GO:0006338">
    <property type="term" value="P:chromatin remodeling"/>
    <property type="evidence" value="ECO:0007669"/>
    <property type="project" value="UniProtKB-ARBA"/>
</dbReference>
<dbReference type="STRING" id="1097556.R4X703"/>
<dbReference type="AlphaFoldDB" id="R4X703"/>
<dbReference type="Gene3D" id="1.10.30.10">
    <property type="entry name" value="High mobility group box domain"/>
    <property type="match status" value="1"/>
</dbReference>
<dbReference type="GO" id="GO:0005634">
    <property type="term" value="C:nucleus"/>
    <property type="evidence" value="ECO:0007669"/>
    <property type="project" value="UniProtKB-UniRule"/>
</dbReference>
<keyword evidence="3" id="KW-0539">Nucleus</keyword>
<accession>R4X703</accession>
<dbReference type="GO" id="GO:0003682">
    <property type="term" value="F:chromatin binding"/>
    <property type="evidence" value="ECO:0007669"/>
    <property type="project" value="TreeGrafter"/>
</dbReference>
<gene>
    <name evidence="7" type="ORF">TAPDE_000692</name>
</gene>
<dbReference type="InterPro" id="IPR002937">
    <property type="entry name" value="Amino_oxidase"/>
</dbReference>
<proteinExistence type="inferred from homology"/>
<dbReference type="SUPFAM" id="SSF46689">
    <property type="entry name" value="Homeodomain-like"/>
    <property type="match status" value="1"/>
</dbReference>
<dbReference type="PANTHER" id="PTHR10742:SF386">
    <property type="entry name" value="LYSINE-SPECIFIC HISTONE DEMETHYLASE 1A"/>
    <property type="match status" value="1"/>
</dbReference>
<dbReference type="SUPFAM" id="SSF54373">
    <property type="entry name" value="FAD-linked reductases, C-terminal domain"/>
    <property type="match status" value="1"/>
</dbReference>
<dbReference type="InterPro" id="IPR036188">
    <property type="entry name" value="FAD/NAD-bd_sf"/>
</dbReference>
<dbReference type="Gene3D" id="3.90.660.10">
    <property type="match status" value="1"/>
</dbReference>
<evidence type="ECO:0000259" key="5">
    <source>
        <dbReference type="PROSITE" id="PS50118"/>
    </source>
</evidence>
<dbReference type="PROSITE" id="PS50934">
    <property type="entry name" value="SWIRM"/>
    <property type="match status" value="1"/>
</dbReference>
<organism evidence="7 8">
    <name type="scientific">Taphrina deformans (strain PYCC 5710 / ATCC 11124 / CBS 356.35 / IMI 108563 / JCM 9778 / NBRC 8474)</name>
    <name type="common">Peach leaf curl fungus</name>
    <name type="synonym">Lalaria deformans</name>
    <dbReference type="NCBI Taxonomy" id="1097556"/>
    <lineage>
        <taxon>Eukaryota</taxon>
        <taxon>Fungi</taxon>
        <taxon>Dikarya</taxon>
        <taxon>Ascomycota</taxon>
        <taxon>Taphrinomycotina</taxon>
        <taxon>Taphrinomycetes</taxon>
        <taxon>Taphrinales</taxon>
        <taxon>Taphrinaceae</taxon>
        <taxon>Taphrina</taxon>
    </lineage>
</organism>
<dbReference type="eggNOG" id="KOG0029">
    <property type="taxonomic scope" value="Eukaryota"/>
</dbReference>
<dbReference type="GO" id="GO:0003677">
    <property type="term" value="F:DNA binding"/>
    <property type="evidence" value="ECO:0007669"/>
    <property type="project" value="UniProtKB-UniRule"/>
</dbReference>
<dbReference type="Gene3D" id="3.50.50.60">
    <property type="entry name" value="FAD/NAD(P)-binding domain"/>
    <property type="match status" value="2"/>
</dbReference>
<dbReference type="EMBL" id="CAHR02000022">
    <property type="protein sequence ID" value="CCG81016.1"/>
    <property type="molecule type" value="Genomic_DNA"/>
</dbReference>
<dbReference type="InterPro" id="IPR009071">
    <property type="entry name" value="HMG_box_dom"/>
</dbReference>
<comment type="similarity">
    <text evidence="1">Belongs to the flavin monoamine oxidase family.</text>
</comment>
<evidence type="ECO:0000313" key="8">
    <source>
        <dbReference type="Proteomes" id="UP000013776"/>
    </source>
</evidence>
<dbReference type="VEuPathDB" id="FungiDB:TAPDE_000692"/>
<dbReference type="InterPro" id="IPR009057">
    <property type="entry name" value="Homeodomain-like_sf"/>
</dbReference>
<comment type="caution">
    <text evidence="7">The sequence shown here is derived from an EMBL/GenBank/DDBJ whole genome shotgun (WGS) entry which is preliminary data.</text>
</comment>
<feature type="domain" description="SWIRM" evidence="6">
    <location>
        <begin position="1"/>
        <end position="82"/>
    </location>
</feature>
<dbReference type="PANTHER" id="PTHR10742">
    <property type="entry name" value="FLAVIN MONOAMINE OXIDASE"/>
    <property type="match status" value="1"/>
</dbReference>
<dbReference type="Pfam" id="PF01593">
    <property type="entry name" value="Amino_oxidase"/>
    <property type="match status" value="1"/>
</dbReference>
<reference evidence="7 8" key="1">
    <citation type="journal article" date="2013" name="MBio">
        <title>Genome sequencing of the plant pathogen Taphrina deformans, the causal agent of peach leaf curl.</title>
        <authorList>
            <person name="Cisse O.H."/>
            <person name="Almeida J.M.G.C.F."/>
            <person name="Fonseca A."/>
            <person name="Kumar A.A."/>
            <person name="Salojaervi J."/>
            <person name="Overmyer K."/>
            <person name="Hauser P.M."/>
            <person name="Pagni M."/>
        </authorList>
    </citation>
    <scope>NUCLEOTIDE SEQUENCE [LARGE SCALE GENOMIC DNA]</scope>
    <source>
        <strain evidence="8">PYCC 5710 / ATCC 11124 / CBS 356.35 / IMI 108563 / JCM 9778 / NBRC 8474</strain>
    </source>
</reference>
<dbReference type="OrthoDB" id="9982100at2759"/>
<dbReference type="GO" id="GO:0050660">
    <property type="term" value="F:flavin adenine dinucleotide binding"/>
    <property type="evidence" value="ECO:0007669"/>
    <property type="project" value="TreeGrafter"/>
</dbReference>
<dbReference type="InterPro" id="IPR036388">
    <property type="entry name" value="WH-like_DNA-bd_sf"/>
</dbReference>
<dbReference type="InterPro" id="IPR050281">
    <property type="entry name" value="Flavin_monoamine_oxidase"/>
</dbReference>
<evidence type="ECO:0000256" key="4">
    <source>
        <dbReference type="SAM" id="MobiDB-lite"/>
    </source>
</evidence>
<dbReference type="InterPro" id="IPR007526">
    <property type="entry name" value="SWIRM"/>
</dbReference>
<dbReference type="Proteomes" id="UP000013776">
    <property type="component" value="Unassembled WGS sequence"/>
</dbReference>
<name>R4X703_TAPDE</name>
<evidence type="ECO:0000313" key="7">
    <source>
        <dbReference type="EMBL" id="CCG81016.1"/>
    </source>
</evidence>
<dbReference type="Gene3D" id="1.10.10.10">
    <property type="entry name" value="Winged helix-like DNA-binding domain superfamily/Winged helix DNA-binding domain"/>
    <property type="match status" value="1"/>
</dbReference>
<dbReference type="InterPro" id="IPR036910">
    <property type="entry name" value="HMG_box_dom_sf"/>
</dbReference>
<dbReference type="SUPFAM" id="SSF47095">
    <property type="entry name" value="HMG-box"/>
    <property type="match status" value="1"/>
</dbReference>
<keyword evidence="2" id="KW-0560">Oxidoreductase</keyword>
<feature type="domain" description="HMG box" evidence="5">
    <location>
        <begin position="700"/>
        <end position="780"/>
    </location>
</feature>
<evidence type="ECO:0000256" key="2">
    <source>
        <dbReference type="ARBA" id="ARBA00023002"/>
    </source>
</evidence>
<dbReference type="SUPFAM" id="SSF51905">
    <property type="entry name" value="FAD/NAD(P)-binding domain"/>
    <property type="match status" value="1"/>
</dbReference>